<evidence type="ECO:0000313" key="1">
    <source>
        <dbReference type="EMBL" id="KKK49478.1"/>
    </source>
</evidence>
<proteinExistence type="predicted"/>
<name>A0A0F8VYN8_9ZZZZ</name>
<comment type="caution">
    <text evidence="1">The sequence shown here is derived from an EMBL/GenBank/DDBJ whole genome shotgun (WGS) entry which is preliminary data.</text>
</comment>
<reference evidence="1" key="1">
    <citation type="journal article" date="2015" name="Nature">
        <title>Complex archaea that bridge the gap between prokaryotes and eukaryotes.</title>
        <authorList>
            <person name="Spang A."/>
            <person name="Saw J.H."/>
            <person name="Jorgensen S.L."/>
            <person name="Zaremba-Niedzwiedzka K."/>
            <person name="Martijn J."/>
            <person name="Lind A.E."/>
            <person name="van Eijk R."/>
            <person name="Schleper C."/>
            <person name="Guy L."/>
            <person name="Ettema T.J."/>
        </authorList>
    </citation>
    <scope>NUCLEOTIDE SEQUENCE</scope>
</reference>
<protein>
    <submittedName>
        <fullName evidence="1">Uncharacterized protein</fullName>
    </submittedName>
</protein>
<accession>A0A0F8VYN8</accession>
<gene>
    <name evidence="1" type="ORF">LCGC14_3134640</name>
</gene>
<feature type="non-terminal residue" evidence="1">
    <location>
        <position position="1"/>
    </location>
</feature>
<dbReference type="AlphaFoldDB" id="A0A0F8VYN8"/>
<organism evidence="1">
    <name type="scientific">marine sediment metagenome</name>
    <dbReference type="NCBI Taxonomy" id="412755"/>
    <lineage>
        <taxon>unclassified sequences</taxon>
        <taxon>metagenomes</taxon>
        <taxon>ecological metagenomes</taxon>
    </lineage>
</organism>
<dbReference type="EMBL" id="LAZR01068522">
    <property type="protein sequence ID" value="KKK49478.1"/>
    <property type="molecule type" value="Genomic_DNA"/>
</dbReference>
<sequence length="47" mass="5197">VNVNISSDSSGDAGTLRMRYQDSNGMFASITWLQPPLRAYLNFAAYP</sequence>